<evidence type="ECO:0000313" key="1">
    <source>
        <dbReference type="EMBL" id="MDL2407481.1"/>
    </source>
</evidence>
<dbReference type="RefSeq" id="WP_285880760.1">
    <property type="nucleotide sequence ID" value="NZ_JARFYN010000021.1"/>
</dbReference>
<name>A0ABT7KFT2_9HYPH</name>
<dbReference type="EMBL" id="JARFYN010000021">
    <property type="protein sequence ID" value="MDL2407481.1"/>
    <property type="molecule type" value="Genomic_DNA"/>
</dbReference>
<dbReference type="Proteomes" id="UP001172630">
    <property type="component" value="Unassembled WGS sequence"/>
</dbReference>
<comment type="caution">
    <text evidence="1">The sequence shown here is derived from an EMBL/GenBank/DDBJ whole genome shotgun (WGS) entry which is preliminary data.</text>
</comment>
<evidence type="ECO:0000313" key="2">
    <source>
        <dbReference type="Proteomes" id="UP001172630"/>
    </source>
</evidence>
<sequence length="77" mass="8014">MIFNNLLHQFKLCDAPQATSARPAMATARSKPAAYPPRALGRTVAKAFGGNATSAAVAQDEMASLALSLWEGHCIAG</sequence>
<keyword evidence="2" id="KW-1185">Reference proteome</keyword>
<organism evidence="1 2">
    <name type="scientific">Rhizobium calliandrae</name>
    <dbReference type="NCBI Taxonomy" id="1312182"/>
    <lineage>
        <taxon>Bacteria</taxon>
        <taxon>Pseudomonadati</taxon>
        <taxon>Pseudomonadota</taxon>
        <taxon>Alphaproteobacteria</taxon>
        <taxon>Hyphomicrobiales</taxon>
        <taxon>Rhizobiaceae</taxon>
        <taxon>Rhizobium/Agrobacterium group</taxon>
        <taxon>Rhizobium</taxon>
    </lineage>
</organism>
<reference evidence="1" key="1">
    <citation type="submission" date="2023-06" db="EMBL/GenBank/DDBJ databases">
        <title>Phylogenetic Diversity of Rhizobium strains.</title>
        <authorList>
            <person name="Moura F.T."/>
            <person name="Helene L.C.F."/>
            <person name="Hungria M."/>
        </authorList>
    </citation>
    <scope>NUCLEOTIDE SEQUENCE</scope>
    <source>
        <strain evidence="1">CCGE524</strain>
    </source>
</reference>
<proteinExistence type="predicted"/>
<protein>
    <submittedName>
        <fullName evidence="1">Uncharacterized protein</fullName>
    </submittedName>
</protein>
<accession>A0ABT7KFT2</accession>
<gene>
    <name evidence="1" type="ORF">PY650_17770</name>
</gene>